<dbReference type="NCBIfam" id="TIGR04131">
    <property type="entry name" value="Bac_Flav_CTERM"/>
    <property type="match status" value="1"/>
</dbReference>
<feature type="domain" description="DUF11" evidence="3">
    <location>
        <begin position="2998"/>
        <end position="3111"/>
    </location>
</feature>
<feature type="domain" description="Bacterial Ig-like" evidence="4">
    <location>
        <begin position="684"/>
        <end position="767"/>
    </location>
</feature>
<feature type="domain" description="Bacterial Ig-like" evidence="4">
    <location>
        <begin position="1062"/>
        <end position="1144"/>
    </location>
</feature>
<feature type="compositionally biased region" description="Low complexity" evidence="1">
    <location>
        <begin position="767"/>
        <end position="777"/>
    </location>
</feature>
<protein>
    <submittedName>
        <fullName evidence="6">Gliding motility-associated-like protein</fullName>
    </submittedName>
</protein>
<dbReference type="InterPro" id="IPR026341">
    <property type="entry name" value="T9SS_type_B"/>
</dbReference>
<feature type="domain" description="Bacterial Ig-like" evidence="4">
    <location>
        <begin position="1896"/>
        <end position="1977"/>
    </location>
</feature>
<evidence type="ECO:0000259" key="4">
    <source>
        <dbReference type="Pfam" id="PF19077"/>
    </source>
</evidence>
<feature type="domain" description="Ig-like" evidence="5">
    <location>
        <begin position="378"/>
        <end position="462"/>
    </location>
</feature>
<organism evidence="6 7">
    <name type="scientific">Leeuwenhoekiella aestuarii</name>
    <dbReference type="NCBI Taxonomy" id="2249426"/>
    <lineage>
        <taxon>Bacteria</taxon>
        <taxon>Pseudomonadati</taxon>
        <taxon>Bacteroidota</taxon>
        <taxon>Flavobacteriia</taxon>
        <taxon>Flavobacteriales</taxon>
        <taxon>Flavobacteriaceae</taxon>
        <taxon>Leeuwenhoekiella</taxon>
    </lineage>
</organism>
<feature type="domain" description="Bacterial Ig-like" evidence="4">
    <location>
        <begin position="2654"/>
        <end position="2737"/>
    </location>
</feature>
<dbReference type="InterPro" id="IPR049826">
    <property type="entry name" value="Ig-like_ice"/>
</dbReference>
<feature type="domain" description="Bacterial Ig-like" evidence="4">
    <location>
        <begin position="2464"/>
        <end position="2547"/>
    </location>
</feature>
<feature type="chain" id="PRO_5020740204" evidence="2">
    <location>
        <begin position="27"/>
        <end position="3209"/>
    </location>
</feature>
<evidence type="ECO:0000313" key="7">
    <source>
        <dbReference type="Proteomes" id="UP000289821"/>
    </source>
</evidence>
<feature type="region of interest" description="Disordered" evidence="1">
    <location>
        <begin position="752"/>
        <end position="783"/>
    </location>
</feature>
<keyword evidence="2" id="KW-0732">Signal</keyword>
<dbReference type="EMBL" id="QOVI01000002">
    <property type="protein sequence ID" value="RXG16496.1"/>
    <property type="molecule type" value="Genomic_DNA"/>
</dbReference>
<proteinExistence type="predicted"/>
<gene>
    <name evidence="6" type="ORF">DSM04_10269</name>
</gene>
<feature type="domain" description="Ig-like" evidence="5">
    <location>
        <begin position="1495"/>
        <end position="1579"/>
    </location>
</feature>
<feature type="domain" description="Bacterial Ig-like" evidence="4">
    <location>
        <begin position="2369"/>
        <end position="2452"/>
    </location>
</feature>
<dbReference type="InterPro" id="IPR044016">
    <property type="entry name" value="Big_13"/>
</dbReference>
<feature type="domain" description="Bacterial Ig-like" evidence="4">
    <location>
        <begin position="2274"/>
        <end position="2357"/>
    </location>
</feature>
<feature type="domain" description="Bacterial Ig-like" evidence="4">
    <location>
        <begin position="1252"/>
        <end position="1331"/>
    </location>
</feature>
<name>A0A4Q0NWF3_9FLAO</name>
<dbReference type="Pfam" id="PF01345">
    <property type="entry name" value="DUF11"/>
    <property type="match status" value="1"/>
</dbReference>
<evidence type="ECO:0000259" key="5">
    <source>
        <dbReference type="Pfam" id="PF19081"/>
    </source>
</evidence>
<feature type="domain" description="Bacterial Ig-like" evidence="4">
    <location>
        <begin position="966"/>
        <end position="1049"/>
    </location>
</feature>
<dbReference type="Pfam" id="PF19077">
    <property type="entry name" value="Big_13"/>
    <property type="match status" value="15"/>
</dbReference>
<dbReference type="NCBIfam" id="NF033510">
    <property type="entry name" value="Ca_tandemer"/>
    <property type="match status" value="18"/>
</dbReference>
<dbReference type="Proteomes" id="UP000289821">
    <property type="component" value="Unassembled WGS sequence"/>
</dbReference>
<evidence type="ECO:0000313" key="6">
    <source>
        <dbReference type="EMBL" id="RXG16496.1"/>
    </source>
</evidence>
<feature type="domain" description="Bacterial Ig-like" evidence="4">
    <location>
        <begin position="2084"/>
        <end position="2167"/>
    </location>
</feature>
<comment type="caution">
    <text evidence="6">The sequence shown here is derived from an EMBL/GenBank/DDBJ whole genome shotgun (WGS) entry which is preliminary data.</text>
</comment>
<feature type="signal peptide" evidence="2">
    <location>
        <begin position="1"/>
        <end position="26"/>
    </location>
</feature>
<dbReference type="Pfam" id="PF19081">
    <property type="entry name" value="Ig_7"/>
    <property type="match status" value="2"/>
</dbReference>
<dbReference type="InterPro" id="IPR001434">
    <property type="entry name" value="OmcB-like_DUF11"/>
</dbReference>
<sequence>MVNFTYRNFYFRITILLLLLCSGEIAAQTQTFATQLVDVDPVAGHVTNASAAHDGNLATAAIVRANSGIAVGIGAYSGYIEVGYVSPVPANTTSFIKIDTEDDLLRVLLGGGLGELLSDVLGTLLIGNQEFTVEAKNGSTTVLSANSTDPNTFDTPRVRVITNAAGEMFIAMTPSVSYSSIRITNSIGSLLGLGNTRTLDVRGVFYSSGAGVCNEPAYTSYDGDGLSLDLLELGGAGVIDPQNAIDSDPLTFSQLSLGVLDVAASIEQIIYFDTPSQPTEDFKISLKVDPTLLALSVANNIIFEAYNGPTLVSTSSLSSLLNLDLLGLLQGGAVAQVPFDVSGPADRIIVRYNSLLGVNLFQRLDLYDVAITSGIPVISAASQNLEICEGGTADLVATTATAGAELRWYDAAVGGNLLATVASGTPFTTPVLTEDTTFYVASYLAGCTEESGRVAVPVSVNPIPTSGDITLLGLDLPICIPEILNIVPTTTLNGSFNYYLDANGTLPITDGLVDDGITYTINADGELEVEGLTEADSPFTVYVSLVDAVTGCENAPGDLKVAEVTLDGGPQPTITLNSITADNVLNSAEIGSTIPINGTVGGDAQSGDAVTVTVNTFDYDTTVAADLTFSVNVPGAQLLADNDLTFEAQVTSQNLLLCETTVQTSLSYTIDDTPPTIPTVDFLTTNNNTPTITGTADSADELTVTVDGVTYTEGGGNLIDNGDDTWSLTIPAANALDDSTYDVVAVASDTAGNTSTDGTTDELTIDTTPPTVPTVNTQETSDTTPMVTGTADSADDLIVTLNGVTYTEGDGNLTDNGNDIWTLVVPSGNELVDGTYDVAATATDTAGNSSSDVTVDELVINTTLPTSPTVISQVTNNTIPTINGTADSADDLTVTVDGTTYTEGDGNLTDNGDDTWTLVIPVTLGEGVYDVTAKATQGIQSATDPTNGELTIDLTAPAIPTVDFLTTNDSTPTITGTADSADDLTVVVNGVTYTEGDGNLTDNGDDTWTLVIPVGNALTDGMYDVMATATDAAGNTSMDATVDELTIDTAAPTTPTVDLLTINNPTPTITGTADSADDLAVVVDGMTYTEGDGNLTDNGDDTWTLIIPAGNALADGTYDVMATATDAAGNTAMDATVDELTIDTAAPTAPTVDLLTTNNPTPTITGTVDSADDLTVVVDGVTYTEADGNLTDNGDDTWTLIIPAGNTLTDGTYDVMATTTDAAGNTSMDATIDELTIDTAAPTVPTVDFLTTSDTTPRITGTADSIDDLTVVVDGVTYSEGDGNLTDNGDNTWTLDIPTALAEGTYDVVATATDTLGNSSTDATTNELTIDSTICNAPSFTTFDVNGLGLLGAGVTNPNNAIDGDPLTFSQLNLGVVSVAASVEQEIYFASATQANEDFKISLKVSPALLAVGVANNIEFEAYNGTTLVSSSNLASLLSLDLLGLLQDGAVADVPFDISAPADRVVVRLSSLLGVSTAQSLDLHEVTITSGIPVIAAASQDVEVCEGGTADLVATTATAGAELRWYDAPTGGNLLATVASGDAFTTPVLTEDTSFYVSSFVAGCTKESARIAVEVTANPLPESGDITVLGLDLPICIPEILNIVPTTILNGSFNYYLDANGTLPITDGLVDDGITYTINADGELEVEGLTQADSPFTVYVSLVDAATGCENAPGDLKVVEVTLDGGPQPTITLDPVTADNIINAAEAATTITLSGSVGGDAEVGDAVIVTVNTFEYPTTVATGLVFSVDVPGTQLVADDDLTVEAEVTAQNVLLCETTVATTQTYSVDLIDPTPPTVDFLTTNDNTPTITGTADSVDDLTVTVNGIMYSEGDGNLIDNGDDTWSLTIPAANALADATYDVVAVASDTAGNTATDGTTDELIIDTTPPTVPTVDFLTTNDSTPTITGTADSIDDLTVVVDGVTYTEGDGNLIDNGNDTWRLIIPAGNALADGTYDVMATATHAAGNTSMDATVDELVIDPTAPTIPTVDFLTTNDTTPTITGTADSVDDLTVTVDGSTYTEGDGNLTDNGDDTWSLTIPSPLSEGVYDVMASTTDAASNVSVDATFDELTIDLTAPTIPTVDFLTTNDNTPTITGTADSVDNLTVVVDGVTYTEGDGNLTDNGDDTWTLVIPAGNALADGTYDVMATATDAAGNSSSDATTDELTIDTMAPTIPTVDFLTTNDNTPTITGTADSVDNLTVVVDGVTYTEGDGNLTDNGDDTWTLVIPAGNALADGTYDVMATATDAAGNSSSDATTDELTIDTMAPTIPTVDFLTTNDNTPTITGTADSVDNLTVVVDGVTYTEGDGNLTDNGDDTWTLVIPAGNALADGTYDVMATVTDAAGNSSSDATTDELTIDTAEPTIPTVDLLTTNDNTPTITGTADSADNLTVVVNGVTYTEGDGNLTDNGDDTWTLVIPAGNALADGTYDVMATATDAAGNSSSDATTDELTIDTMAPTIPTVDFLTTNDTTPTITGTVDSVDVLTVVVDGITYIEGDGNLTDNGDNTWTLVIPAGNALADGTYDVMATATDAAGNSSSDATTDELTIDTAVPTIPTVDLLTTNDTTPTITGTADSADNLTVVVNGVTYTEGDGNLTDNGDNTWTLVIPAGNALTDGTYDVMATATDAADNTSMDATVDELTIDTAAPTIPTVDFLTTNDTTPTITGTADSADNLTVVVNGVTYTEGDGNLTDNGDDTWTLVIPAGNALADGTYDVMATATDAAGNTSMDATVDEVTIDTSGLTVPTVNSLTTADVTPILTGTADSAGDLTVSVNGQTYAEGAGDLVDNGDGTWTLTVPAGDEIPEGVYDVVATLVDALGNVSTDATIDELTIDLGMPTGEMNQMFCTTDQPTLMDIVLDQPNVVWFAEETNGAVLDINTPLQNGVTYYAALIVDGVIGSSRLAVTTTLMQPISANIDASEPTACLGTEIVYTTQSGMTNYVWAITSGGSIVSGGGTSDNFVIVVWDAAGDNSVSVDYDTTLSCIVNTSATLNVTTTACSDLTISKTVNILTPVIGETIVYSIEVTNNGQTDITSIMVGEALPSGLQFESFTAPIGDYNPLTGEWSIPQLAANTSTILTITATVLETGNYRNVATILNSNPVDSNPDNNSSEVEIDPDCLMVFNEFSPNGDGMNDLFTIRCIENYPNNRLNIFNRVGQLVYTANGYNNSWNGVSNVASSINKSVGLPVGTYYYALELGDGERTLTGWIYIAR</sequence>
<dbReference type="RefSeq" id="WP_128760177.1">
    <property type="nucleotide sequence ID" value="NZ_QOVI01000002.1"/>
</dbReference>
<feature type="domain" description="Bacterial Ig-like" evidence="4">
    <location>
        <begin position="2559"/>
        <end position="2642"/>
    </location>
</feature>
<evidence type="ECO:0000259" key="3">
    <source>
        <dbReference type="Pfam" id="PF01345"/>
    </source>
</evidence>
<feature type="domain" description="Bacterial Ig-like" evidence="4">
    <location>
        <begin position="1991"/>
        <end position="2071"/>
    </location>
</feature>
<evidence type="ECO:0000256" key="1">
    <source>
        <dbReference type="SAM" id="MobiDB-lite"/>
    </source>
</evidence>
<accession>A0A4Q0NWF3</accession>
<dbReference type="InterPro" id="IPR044023">
    <property type="entry name" value="Ig_7"/>
</dbReference>
<dbReference type="InterPro" id="IPR013783">
    <property type="entry name" value="Ig-like_fold"/>
</dbReference>
<dbReference type="Pfam" id="PF13585">
    <property type="entry name" value="CHU_C"/>
    <property type="match status" value="1"/>
</dbReference>
<feature type="domain" description="Bacterial Ig-like" evidence="4">
    <location>
        <begin position="1801"/>
        <end position="1884"/>
    </location>
</feature>
<keyword evidence="7" id="KW-1185">Reference proteome</keyword>
<evidence type="ECO:0000256" key="2">
    <source>
        <dbReference type="SAM" id="SignalP"/>
    </source>
</evidence>
<dbReference type="Gene3D" id="2.60.40.10">
    <property type="entry name" value="Immunoglobulins"/>
    <property type="match status" value="20"/>
</dbReference>
<dbReference type="NCBIfam" id="NF012196">
    <property type="entry name" value="Ig_like_ice"/>
    <property type="match status" value="2"/>
</dbReference>
<feature type="domain" description="Bacterial Ig-like" evidence="4">
    <location>
        <begin position="1156"/>
        <end position="1239"/>
    </location>
</feature>
<feature type="domain" description="Bacterial Ig-like" evidence="4">
    <location>
        <begin position="2179"/>
        <end position="2262"/>
    </location>
</feature>
<reference evidence="6 7" key="1">
    <citation type="submission" date="2018-07" db="EMBL/GenBank/DDBJ databases">
        <title>Leeuwenhoekiella genomics.</title>
        <authorList>
            <person name="Tahon G."/>
            <person name="Willems A."/>
        </authorList>
    </citation>
    <scope>NUCLEOTIDE SEQUENCE [LARGE SCALE GENOMIC DNA]</scope>
    <source>
        <strain evidence="6 7">R-50232</strain>
    </source>
</reference>